<evidence type="ECO:0000313" key="2">
    <source>
        <dbReference type="Proteomes" id="UP000033722"/>
    </source>
</evidence>
<dbReference type="EMBL" id="LAOD01000001">
    <property type="protein sequence ID" value="KJV88639.1"/>
    <property type="molecule type" value="Genomic_DNA"/>
</dbReference>
<organism evidence="1 2">
    <name type="scientific">Anaplasma phagocytophilum str. CRT53-1</name>
    <dbReference type="NCBI Taxonomy" id="1359157"/>
    <lineage>
        <taxon>Bacteria</taxon>
        <taxon>Pseudomonadati</taxon>
        <taxon>Pseudomonadota</taxon>
        <taxon>Alphaproteobacteria</taxon>
        <taxon>Rickettsiales</taxon>
        <taxon>Anaplasmataceae</taxon>
        <taxon>Anaplasma</taxon>
        <taxon>phagocytophilum group</taxon>
    </lineage>
</organism>
<comment type="caution">
    <text evidence="1">The sequence shown here is derived from an EMBL/GenBank/DDBJ whole genome shotgun (WGS) entry which is preliminary data.</text>
</comment>
<reference evidence="1 2" key="1">
    <citation type="submission" date="2015-01" db="EMBL/GenBank/DDBJ databases">
        <title>Genome Sequencing of Rickettsiales.</title>
        <authorList>
            <person name="Daugherty S.C."/>
            <person name="Su Q."/>
            <person name="Abolude K."/>
            <person name="Beier-Sexton M."/>
            <person name="Carlyon J.A."/>
            <person name="Carter R."/>
            <person name="Day N.P."/>
            <person name="Dumler S.J."/>
            <person name="Dyachenko V."/>
            <person name="Godinez A."/>
            <person name="Kurtti T.J."/>
            <person name="Lichay M."/>
            <person name="Mullins K.E."/>
            <person name="Ott S."/>
            <person name="Pappas-Brown V."/>
            <person name="Paris D.H."/>
            <person name="Patel P."/>
            <person name="Richards A.L."/>
            <person name="Sadzewicz L."/>
            <person name="Sears K."/>
            <person name="Seidman D."/>
            <person name="Sengamalay N."/>
            <person name="Stenos J."/>
            <person name="Tallon L.J."/>
            <person name="Vincent G."/>
            <person name="Fraser C.M."/>
            <person name="Munderloh U."/>
            <person name="Dunning-Hotopp J.C."/>
        </authorList>
    </citation>
    <scope>NUCLEOTIDE SEQUENCE [LARGE SCALE GENOMIC DNA]</scope>
    <source>
        <strain evidence="1 2">CRT53-1</strain>
    </source>
</reference>
<evidence type="ECO:0000313" key="1">
    <source>
        <dbReference type="EMBL" id="KJV88639.1"/>
    </source>
</evidence>
<dbReference type="AlphaFoldDB" id="A0A0F3QB47"/>
<name>A0A0F3QB47_ANAPH</name>
<sequence length="66" mass="7601">MQRSVTKCVIQKKPNNTIVIIPNSSFGSKDNSLNINKEQENSLFLVVSVSRSRREVFDLPKEEFFL</sequence>
<protein>
    <submittedName>
        <fullName evidence="1">Uncharacterized protein</fullName>
    </submittedName>
</protein>
<accession>A0A0F3QB47</accession>
<proteinExistence type="predicted"/>
<dbReference type="Proteomes" id="UP000033722">
    <property type="component" value="Unassembled WGS sequence"/>
</dbReference>
<gene>
    <name evidence="1" type="ORF">APHCRT_0049</name>
</gene>